<organism evidence="8">
    <name type="scientific">human gut metagenome</name>
    <dbReference type="NCBI Taxonomy" id="408170"/>
    <lineage>
        <taxon>unclassified sequences</taxon>
        <taxon>metagenomes</taxon>
        <taxon>organismal metagenomes</taxon>
    </lineage>
</organism>
<dbReference type="EMBL" id="AJWY01013276">
    <property type="protein sequence ID" value="EKC47553.1"/>
    <property type="molecule type" value="Genomic_DNA"/>
</dbReference>
<reference evidence="8" key="1">
    <citation type="journal article" date="2013" name="Environ. Microbiol.">
        <title>Microbiota from the distal guts of lean and obese adolescents exhibit partial functional redundancy besides clear differences in community structure.</title>
        <authorList>
            <person name="Ferrer M."/>
            <person name="Ruiz A."/>
            <person name="Lanza F."/>
            <person name="Haange S.B."/>
            <person name="Oberbach A."/>
            <person name="Till H."/>
            <person name="Bargiela R."/>
            <person name="Campoy C."/>
            <person name="Segura M.T."/>
            <person name="Richter M."/>
            <person name="von Bergen M."/>
            <person name="Seifert J."/>
            <person name="Suarez A."/>
        </authorList>
    </citation>
    <scope>NUCLEOTIDE SEQUENCE</scope>
</reference>
<dbReference type="GO" id="GO:0015297">
    <property type="term" value="F:antiporter activity"/>
    <property type="evidence" value="ECO:0007669"/>
    <property type="project" value="InterPro"/>
</dbReference>
<dbReference type="PANTHER" id="PTHR43549:SF2">
    <property type="entry name" value="MULTIDRUG RESISTANCE PROTEIN NORM-RELATED"/>
    <property type="match status" value="1"/>
</dbReference>
<dbReference type="Pfam" id="PF01554">
    <property type="entry name" value="MatE"/>
    <property type="match status" value="1"/>
</dbReference>
<evidence type="ECO:0000256" key="5">
    <source>
        <dbReference type="ARBA" id="ARBA00022989"/>
    </source>
</evidence>
<feature type="transmembrane region" description="Helical" evidence="7">
    <location>
        <begin position="126"/>
        <end position="144"/>
    </location>
</feature>
<keyword evidence="4 7" id="KW-0812">Transmembrane</keyword>
<comment type="subcellular location">
    <subcellularLocation>
        <location evidence="1">Cell membrane</location>
        <topology evidence="1">Multi-pass membrane protein</topology>
    </subcellularLocation>
</comment>
<feature type="non-terminal residue" evidence="8">
    <location>
        <position position="166"/>
    </location>
</feature>
<comment type="caution">
    <text evidence="8">The sequence shown here is derived from an EMBL/GenBank/DDBJ whole genome shotgun (WGS) entry which is preliminary data.</text>
</comment>
<dbReference type="AlphaFoldDB" id="K1RQC9"/>
<dbReference type="InterPro" id="IPR002528">
    <property type="entry name" value="MATE_fam"/>
</dbReference>
<evidence type="ECO:0000256" key="7">
    <source>
        <dbReference type="SAM" id="Phobius"/>
    </source>
</evidence>
<proteinExistence type="predicted"/>
<dbReference type="PANTHER" id="PTHR43549">
    <property type="entry name" value="MULTIDRUG RESISTANCE PROTEIN YPNP-RELATED"/>
    <property type="match status" value="1"/>
</dbReference>
<keyword evidence="3" id="KW-1003">Cell membrane</keyword>
<protein>
    <submittedName>
        <fullName evidence="8">MATE efflux family protein</fullName>
    </submittedName>
</protein>
<keyword evidence="6 7" id="KW-0472">Membrane</keyword>
<feature type="transmembrane region" description="Helical" evidence="7">
    <location>
        <begin position="84"/>
        <end position="106"/>
    </location>
</feature>
<name>K1RQC9_9ZZZZ</name>
<accession>K1RQC9</accession>
<dbReference type="InterPro" id="IPR052031">
    <property type="entry name" value="Membrane_Transporter-Flippase"/>
</dbReference>
<evidence type="ECO:0000256" key="4">
    <source>
        <dbReference type="ARBA" id="ARBA00022692"/>
    </source>
</evidence>
<feature type="transmembrane region" description="Helical" evidence="7">
    <location>
        <begin position="36"/>
        <end position="56"/>
    </location>
</feature>
<evidence type="ECO:0000256" key="1">
    <source>
        <dbReference type="ARBA" id="ARBA00004651"/>
    </source>
</evidence>
<evidence type="ECO:0000313" key="8">
    <source>
        <dbReference type="EMBL" id="EKC47553.1"/>
    </source>
</evidence>
<keyword evidence="2" id="KW-0813">Transport</keyword>
<evidence type="ECO:0000256" key="3">
    <source>
        <dbReference type="ARBA" id="ARBA00022475"/>
    </source>
</evidence>
<sequence>MISVNGFSSFIVDVAMGIATMLFNRRVMEYLGTDALAVYGVIVVVGTLVQCCSYGIGQAAQPVISRNFGAGLTERIKTMLKYNIITAAVFGAIWTVLSMAMPQVFIKLFMTPTPEVLSIAPGIIRIYAISFILLPFNIYSTYYFQAIMRAKISLIASVARGIVISG</sequence>
<evidence type="ECO:0000256" key="2">
    <source>
        <dbReference type="ARBA" id="ARBA00022448"/>
    </source>
</evidence>
<dbReference type="GO" id="GO:0005886">
    <property type="term" value="C:plasma membrane"/>
    <property type="evidence" value="ECO:0007669"/>
    <property type="project" value="UniProtKB-SubCell"/>
</dbReference>
<evidence type="ECO:0000256" key="6">
    <source>
        <dbReference type="ARBA" id="ARBA00023136"/>
    </source>
</evidence>
<keyword evidence="5 7" id="KW-1133">Transmembrane helix</keyword>
<dbReference type="GO" id="GO:0042910">
    <property type="term" value="F:xenobiotic transmembrane transporter activity"/>
    <property type="evidence" value="ECO:0007669"/>
    <property type="project" value="InterPro"/>
</dbReference>
<gene>
    <name evidence="8" type="ORF">LEA_19317</name>
</gene>
<feature type="transmembrane region" description="Helical" evidence="7">
    <location>
        <begin position="7"/>
        <end position="24"/>
    </location>
</feature>